<name>A0A0M3T1V0_9GAMM</name>
<dbReference type="PANTHER" id="PTHR45011:SF1">
    <property type="entry name" value="DAP3-BINDING CELL DEATH ENHANCER 1"/>
    <property type="match status" value="1"/>
</dbReference>
<reference evidence="2 3" key="1">
    <citation type="journal article" date="2015" name="Genome Announc.">
        <title>Genome Sequence of 'Candidatus Thioglobus singularis' Strain PS1, a Mixotroph from the SUP05 Clade of Marine Gammaproteobacteria.</title>
        <authorList>
            <person name="Marshall K.T."/>
            <person name="Morris R.M."/>
        </authorList>
    </citation>
    <scope>NUCLEOTIDE SEQUENCE [LARGE SCALE GENOMIC DNA]</scope>
    <source>
        <strain evidence="2 3">PS1</strain>
    </source>
</reference>
<dbReference type="PANTHER" id="PTHR45011">
    <property type="entry name" value="DAP3-BINDING CELL DEATH ENHANCER 1"/>
    <property type="match status" value="1"/>
</dbReference>
<protein>
    <submittedName>
        <fullName evidence="2">Uncharacterized protein</fullName>
    </submittedName>
</protein>
<dbReference type="Gene3D" id="1.25.40.10">
    <property type="entry name" value="Tetratricopeptide repeat domain"/>
    <property type="match status" value="1"/>
</dbReference>
<dbReference type="KEGG" id="tsn:W908_03425"/>
<evidence type="ECO:0000256" key="1">
    <source>
        <dbReference type="SAM" id="SignalP"/>
    </source>
</evidence>
<dbReference type="PATRIC" id="fig|1125411.7.peg.669"/>
<sequence>MKRLFLLLLLSIGFISSVYADFNDGNTAFNNGDYITAYKEWLPLAEQGHDGAQTSLGWMYEHGKGVVKNDKKAVDWYTKAAEQGHIGAQNNLGVIYFNGDTAPLDYKKAFSWFNKAAEQGYAEAQYFLGLMYAEGLGTLKSLKKAAYWTKLAYDNNDPYAEDVWNHFELWKY</sequence>
<evidence type="ECO:0000313" key="2">
    <source>
        <dbReference type="EMBL" id="ALE01711.1"/>
    </source>
</evidence>
<dbReference type="SUPFAM" id="SSF81901">
    <property type="entry name" value="HCP-like"/>
    <property type="match status" value="1"/>
</dbReference>
<evidence type="ECO:0000313" key="3">
    <source>
        <dbReference type="Proteomes" id="UP000068905"/>
    </source>
</evidence>
<dbReference type="OrthoDB" id="80091at2"/>
<organism evidence="2 3">
    <name type="scientific">Candidatus Pseudothioglobus singularis PS1</name>
    <dbReference type="NCBI Taxonomy" id="1125411"/>
    <lineage>
        <taxon>Bacteria</taxon>
        <taxon>Pseudomonadati</taxon>
        <taxon>Pseudomonadota</taxon>
        <taxon>Gammaproteobacteria</taxon>
        <taxon>Candidatus Pseudothioglobaceae</taxon>
        <taxon>Candidatus Pseudothioglobus</taxon>
    </lineage>
</organism>
<keyword evidence="1" id="KW-0732">Signal</keyword>
<proteinExistence type="predicted"/>
<dbReference type="STRING" id="1125411.W908_03425"/>
<dbReference type="InterPro" id="IPR006597">
    <property type="entry name" value="Sel1-like"/>
</dbReference>
<keyword evidence="3" id="KW-1185">Reference proteome</keyword>
<feature type="signal peptide" evidence="1">
    <location>
        <begin position="1"/>
        <end position="20"/>
    </location>
</feature>
<dbReference type="Proteomes" id="UP000068905">
    <property type="component" value="Chromosome"/>
</dbReference>
<dbReference type="SMART" id="SM00671">
    <property type="entry name" value="SEL1"/>
    <property type="match status" value="3"/>
</dbReference>
<accession>A0A0M3T1V0</accession>
<dbReference type="InterPro" id="IPR011990">
    <property type="entry name" value="TPR-like_helical_dom_sf"/>
</dbReference>
<dbReference type="InterPro" id="IPR052748">
    <property type="entry name" value="ISR_Activator"/>
</dbReference>
<feature type="chain" id="PRO_5005789680" evidence="1">
    <location>
        <begin position="21"/>
        <end position="172"/>
    </location>
</feature>
<dbReference type="AlphaFoldDB" id="A0A0M3T1V0"/>
<dbReference type="RefSeq" id="WP_053819933.1">
    <property type="nucleotide sequence ID" value="NZ_CP006911.1"/>
</dbReference>
<dbReference type="Pfam" id="PF08238">
    <property type="entry name" value="Sel1"/>
    <property type="match status" value="3"/>
</dbReference>
<gene>
    <name evidence="2" type="ORF">W908_03425</name>
</gene>
<dbReference type="EMBL" id="CP006911">
    <property type="protein sequence ID" value="ALE01711.1"/>
    <property type="molecule type" value="Genomic_DNA"/>
</dbReference>